<protein>
    <submittedName>
        <fullName evidence="2">Uncharacterized protein</fullName>
    </submittedName>
</protein>
<feature type="region of interest" description="Disordered" evidence="1">
    <location>
        <begin position="1"/>
        <end position="46"/>
    </location>
</feature>
<evidence type="ECO:0000313" key="3">
    <source>
        <dbReference type="Proteomes" id="UP001162060"/>
    </source>
</evidence>
<feature type="compositionally biased region" description="Basic and acidic residues" evidence="1">
    <location>
        <begin position="1"/>
        <end position="11"/>
    </location>
</feature>
<dbReference type="Proteomes" id="UP001162060">
    <property type="component" value="Unassembled WGS sequence"/>
</dbReference>
<proteinExistence type="predicted"/>
<evidence type="ECO:0000256" key="1">
    <source>
        <dbReference type="SAM" id="MobiDB-lite"/>
    </source>
</evidence>
<feature type="compositionally biased region" description="Low complexity" evidence="1">
    <location>
        <begin position="12"/>
        <end position="22"/>
    </location>
</feature>
<evidence type="ECO:0000313" key="2">
    <source>
        <dbReference type="EMBL" id="CAK7940785.1"/>
    </source>
</evidence>
<name>A0AAV1V4R5_9STRA</name>
<comment type="caution">
    <text evidence="2">The sequence shown here is derived from an EMBL/GenBank/DDBJ whole genome shotgun (WGS) entry which is preliminary data.</text>
</comment>
<reference evidence="2" key="1">
    <citation type="submission" date="2024-01" db="EMBL/GenBank/DDBJ databases">
        <authorList>
            <person name="Webb A."/>
        </authorList>
    </citation>
    <scope>NUCLEOTIDE SEQUENCE</scope>
    <source>
        <strain evidence="2">Pm1</strain>
    </source>
</reference>
<dbReference type="AlphaFoldDB" id="A0AAV1V4R5"/>
<sequence length="279" mass="29434">MDARDLEDARAARGAATTGPAPSIGTDPPVPNSGVAAPPAGQPLDPDEVRIDLVKPRPTASLLEWTAVTRPIVCSTATSRLPTTAVDCTASLVGDGRMVFGIPAPPTDFELAFAEDCEDVDIDVFLGGTAAVAPVTPSLEVGKLIAARTLLTVEQMKMKRCRFKGLIADAQAVLLACGDLESRLAAITAQPLILAPTLHDINDALSRVLVEHAVLRAYSAFPASSHTPARQFALRIKIDFPDAIPSAADILAHVYPSQLSRDTAKPLRLSTFSFALTRP</sequence>
<organism evidence="2 3">
    <name type="scientific">Peronospora matthiolae</name>
    <dbReference type="NCBI Taxonomy" id="2874970"/>
    <lineage>
        <taxon>Eukaryota</taxon>
        <taxon>Sar</taxon>
        <taxon>Stramenopiles</taxon>
        <taxon>Oomycota</taxon>
        <taxon>Peronosporomycetes</taxon>
        <taxon>Peronosporales</taxon>
        <taxon>Peronosporaceae</taxon>
        <taxon>Peronospora</taxon>
    </lineage>
</organism>
<accession>A0AAV1V4R5</accession>
<gene>
    <name evidence="2" type="ORF">PM001_LOCUS25935</name>
</gene>
<dbReference type="EMBL" id="CAKLBY020000259">
    <property type="protein sequence ID" value="CAK7940785.1"/>
    <property type="molecule type" value="Genomic_DNA"/>
</dbReference>